<dbReference type="CDD" id="cd07067">
    <property type="entry name" value="HP_PGM_like"/>
    <property type="match status" value="1"/>
</dbReference>
<dbReference type="EMBL" id="UOEK01000432">
    <property type="protein sequence ID" value="VAW08008.1"/>
    <property type="molecule type" value="Genomic_DNA"/>
</dbReference>
<dbReference type="PANTHER" id="PTHR48100">
    <property type="entry name" value="BROAD-SPECIFICITY PHOSPHATASE YOR283W-RELATED"/>
    <property type="match status" value="1"/>
</dbReference>
<dbReference type="Pfam" id="PF00300">
    <property type="entry name" value="His_Phos_1"/>
    <property type="match status" value="1"/>
</dbReference>
<reference evidence="1" key="1">
    <citation type="submission" date="2018-06" db="EMBL/GenBank/DDBJ databases">
        <authorList>
            <person name="Zhirakovskaya E."/>
        </authorList>
    </citation>
    <scope>NUCLEOTIDE SEQUENCE</scope>
</reference>
<dbReference type="AlphaFoldDB" id="A0A3B0SR78"/>
<evidence type="ECO:0000313" key="1">
    <source>
        <dbReference type="EMBL" id="VAW08008.1"/>
    </source>
</evidence>
<dbReference type="GO" id="GO:0016791">
    <property type="term" value="F:phosphatase activity"/>
    <property type="evidence" value="ECO:0007669"/>
    <property type="project" value="TreeGrafter"/>
</dbReference>
<proteinExistence type="predicted"/>
<accession>A0A3B0SR78</accession>
<dbReference type="PANTHER" id="PTHR48100:SF59">
    <property type="entry name" value="ADENOSYLCOBALAMIN_ALPHA-RIBAZOLE PHOSPHATASE"/>
    <property type="match status" value="1"/>
</dbReference>
<dbReference type="InterPro" id="IPR029033">
    <property type="entry name" value="His_PPase_superfam"/>
</dbReference>
<protein>
    <recommendedName>
        <fullName evidence="2">Phosphoglycerate mutase</fullName>
    </recommendedName>
</protein>
<gene>
    <name evidence="1" type="ORF">MNBD_ACTINO02-2752</name>
</gene>
<dbReference type="Gene3D" id="3.40.50.1240">
    <property type="entry name" value="Phosphoglycerate mutase-like"/>
    <property type="match status" value="1"/>
</dbReference>
<organism evidence="1">
    <name type="scientific">hydrothermal vent metagenome</name>
    <dbReference type="NCBI Taxonomy" id="652676"/>
    <lineage>
        <taxon>unclassified sequences</taxon>
        <taxon>metagenomes</taxon>
        <taxon>ecological metagenomes</taxon>
    </lineage>
</organism>
<dbReference type="InterPro" id="IPR013078">
    <property type="entry name" value="His_Pase_superF_clade-1"/>
</dbReference>
<dbReference type="SUPFAM" id="SSF53254">
    <property type="entry name" value="Phosphoglycerate mutase-like"/>
    <property type="match status" value="1"/>
</dbReference>
<evidence type="ECO:0008006" key="2">
    <source>
        <dbReference type="Google" id="ProtNLM"/>
    </source>
</evidence>
<sequence>MDASVPGVRRLADRTVAETLWWLYSHAMATLLLIRHAPTPETGSRLTGRLPGVSLGDGGIAAAERTAQNLSGTKLKRLYASPIERTMETATIIGGPHGLAPIVEEGMIEIDFGSWAGRSFGQLRRTKLWSTVQMAPSRVRFPGGESFLEAQHRAVVACDRIADEAGKATVAIVSHSDVIKLVVSHYLGQPIDLFQRINIATTSVSVVHLTPGAPPFVDVINGHGAPRA</sequence>
<dbReference type="InterPro" id="IPR050275">
    <property type="entry name" value="PGM_Phosphatase"/>
</dbReference>
<dbReference type="GO" id="GO:0005737">
    <property type="term" value="C:cytoplasm"/>
    <property type="evidence" value="ECO:0007669"/>
    <property type="project" value="TreeGrafter"/>
</dbReference>
<dbReference type="SMART" id="SM00855">
    <property type="entry name" value="PGAM"/>
    <property type="match status" value="1"/>
</dbReference>
<name>A0A3B0SR78_9ZZZZ</name>